<dbReference type="EC" id="3.2.1.14" evidence="2"/>
<dbReference type="Gene3D" id="3.10.50.10">
    <property type="match status" value="1"/>
</dbReference>
<dbReference type="InterPro" id="IPR001223">
    <property type="entry name" value="Glyco_hydro18_cat"/>
</dbReference>
<keyword evidence="4" id="KW-0119">Carbohydrate metabolism</keyword>
<gene>
    <name evidence="9" type="ORF">A6E74_08385</name>
</gene>
<evidence type="ECO:0000313" key="9">
    <source>
        <dbReference type="EMBL" id="OAQ55498.1"/>
    </source>
</evidence>
<evidence type="ECO:0000256" key="4">
    <source>
        <dbReference type="ARBA" id="ARBA00023024"/>
    </source>
</evidence>
<dbReference type="PROSITE" id="PS01095">
    <property type="entry name" value="GH18_1"/>
    <property type="match status" value="1"/>
</dbReference>
<dbReference type="GO" id="GO:0005975">
    <property type="term" value="P:carbohydrate metabolic process"/>
    <property type="evidence" value="ECO:0007669"/>
    <property type="project" value="InterPro"/>
</dbReference>
<evidence type="ECO:0000256" key="6">
    <source>
        <dbReference type="RuleBase" id="RU000489"/>
    </source>
</evidence>
<dbReference type="InterPro" id="IPR001579">
    <property type="entry name" value="Glyco_hydro_18_chit_AS"/>
</dbReference>
<dbReference type="GeneID" id="77486735"/>
<dbReference type="InterPro" id="IPR017853">
    <property type="entry name" value="GH"/>
</dbReference>
<dbReference type="Proteomes" id="UP000078516">
    <property type="component" value="Unassembled WGS sequence"/>
</dbReference>
<evidence type="ECO:0000256" key="3">
    <source>
        <dbReference type="ARBA" id="ARBA00022801"/>
    </source>
</evidence>
<dbReference type="GO" id="GO:0030246">
    <property type="term" value="F:carbohydrate binding"/>
    <property type="evidence" value="ECO:0007669"/>
    <property type="project" value="InterPro"/>
</dbReference>
<dbReference type="GO" id="GO:0008843">
    <property type="term" value="F:endochitinase activity"/>
    <property type="evidence" value="ECO:0007669"/>
    <property type="project" value="UniProtKB-EC"/>
</dbReference>
<keyword evidence="4" id="KW-0624">Polysaccharide degradation</keyword>
<dbReference type="GO" id="GO:0005576">
    <property type="term" value="C:extracellular region"/>
    <property type="evidence" value="ECO:0007669"/>
    <property type="project" value="InterPro"/>
</dbReference>
<reference evidence="9 10" key="1">
    <citation type="submission" date="2016-04" db="EMBL/GenBank/DDBJ databases">
        <title>Draft genome of an Enterococcus thailandicus strain isolated from bovine feces.</title>
        <authorList>
            <person name="Beukers A.G."/>
            <person name="Zaheer R."/>
            <person name="Goji N."/>
            <person name="Cook S.R."/>
            <person name="Amoako K."/>
            <person name="Chaves A.V."/>
            <person name="Ward M.P."/>
            <person name="Mcallister T.A."/>
        </authorList>
    </citation>
    <scope>NUCLEOTIDE SEQUENCE [LARGE SCALE GENOMIC DNA]</scope>
    <source>
        <strain evidence="9 10">F0711D 46</strain>
    </source>
</reference>
<feature type="chain" id="PRO_5039420954" description="chitinase" evidence="7">
    <location>
        <begin position="28"/>
        <end position="780"/>
    </location>
</feature>
<dbReference type="GO" id="GO:0006032">
    <property type="term" value="P:chitin catabolic process"/>
    <property type="evidence" value="ECO:0007669"/>
    <property type="project" value="UniProtKB-KW"/>
</dbReference>
<keyword evidence="3 6" id="KW-0378">Hydrolase</keyword>
<evidence type="ECO:0000256" key="5">
    <source>
        <dbReference type="ARBA" id="ARBA00023295"/>
    </source>
</evidence>
<dbReference type="InterPro" id="IPR029070">
    <property type="entry name" value="Chitinase_insertion_sf"/>
</dbReference>
<dbReference type="EMBL" id="LWMN01000013">
    <property type="protein sequence ID" value="OAQ55498.1"/>
    <property type="molecule type" value="Genomic_DNA"/>
</dbReference>
<dbReference type="Gene3D" id="2.10.10.20">
    <property type="entry name" value="Carbohydrate-binding module superfamily 5/12"/>
    <property type="match status" value="1"/>
</dbReference>
<evidence type="ECO:0000256" key="2">
    <source>
        <dbReference type="ARBA" id="ARBA00012729"/>
    </source>
</evidence>
<protein>
    <recommendedName>
        <fullName evidence="2">chitinase</fullName>
        <ecNumber evidence="2">3.2.1.14</ecNumber>
    </recommendedName>
</protein>
<keyword evidence="10" id="KW-1185">Reference proteome</keyword>
<evidence type="ECO:0000313" key="10">
    <source>
        <dbReference type="Proteomes" id="UP000078516"/>
    </source>
</evidence>
<dbReference type="InterPro" id="IPR011583">
    <property type="entry name" value="Chitinase_II/V-like_cat"/>
</dbReference>
<sequence>MKTTKWKTLLAASMAGFTLLSSAPLQAFATETQGNNSGLVMDDTANIINGLTDAHMWSNDNGTSWTRGKENQIFKGTQKVIIANYDEQIASAQTWTAKAYAGGSMVIYKNALWTNSYWAEANQAPGSAPMWTKVKDVPAGIATFNFNKFTGAAADDYQKVQAETVQNQKKVIGYFANWQGYKTDYEPNNADYNYSQGVLDGKGYDPVDVPFDKITHVNYGFMIIDPKTGKLTSNDAWADFDDTVSGGGKNYIGQITDMADENDVAAMVSIGGWNNSVNDMAFDIVTKTPEKMDAFTDEAVKFMLDHNFDGIDIDWEYPDNTDRQTKFIALMKQLREKLTVAGKENDTYYQLSIAVTASHEKMEFIAPETVNEYVDNFNVMTYDFRGGFDTQTGHHSGLYATETDKDQKFNVSSAMKEYSETYNIPKNKLMVGMSYYSRGFANVESGELGAASSGAPVGGTWDDPYQPAGLKPWWQIKDLEAQANEDPNDSLVAKWDDQAKAPYIYNADTKEFYSYDNVQSIEEKVNWTIENEYGGAIVWELGYDTTDAELGSIVDNVLTSEPTDPTDPPVEENKLLAVGVNERTRKTYINLNLTTEQFNSEERFVVYLDGKYSFETYKGKSYYSNSTNYGEKTGVAKVFAGWKGQKIEVYSAPGKPSESTSGRKLLETLVLDKDVDLGIEKMNDAVKKISYDGENIYVDFDKSAFEGSNRFVVCQNYSYVAEVFENKAYSSQITNRTADTIQIKISQKSKVGDLLEVRLSSGVPGENSSNLKSLLTLKVK</sequence>
<evidence type="ECO:0000256" key="7">
    <source>
        <dbReference type="SAM" id="SignalP"/>
    </source>
</evidence>
<feature type="signal peptide" evidence="7">
    <location>
        <begin position="1"/>
        <end position="27"/>
    </location>
</feature>
<proteinExistence type="predicted"/>
<feature type="domain" description="GH18" evidence="8">
    <location>
        <begin position="169"/>
        <end position="561"/>
    </location>
</feature>
<dbReference type="GO" id="GO:0008061">
    <property type="term" value="F:chitin binding"/>
    <property type="evidence" value="ECO:0007669"/>
    <property type="project" value="InterPro"/>
</dbReference>
<evidence type="ECO:0000256" key="1">
    <source>
        <dbReference type="ARBA" id="ARBA00000822"/>
    </source>
</evidence>
<dbReference type="AlphaFoldDB" id="A0A179EQH1"/>
<name>A0A179EQH1_ENTTH</name>
<dbReference type="SUPFAM" id="SSF54556">
    <property type="entry name" value="Chitinase insertion domain"/>
    <property type="match status" value="1"/>
</dbReference>
<organism evidence="9 10">
    <name type="scientific">Enterococcus thailandicus</name>
    <dbReference type="NCBI Taxonomy" id="417368"/>
    <lineage>
        <taxon>Bacteria</taxon>
        <taxon>Bacillati</taxon>
        <taxon>Bacillota</taxon>
        <taxon>Bacilli</taxon>
        <taxon>Lactobacillales</taxon>
        <taxon>Enterococcaceae</taxon>
        <taxon>Enterococcus</taxon>
    </lineage>
</organism>
<dbReference type="Gene3D" id="3.20.20.80">
    <property type="entry name" value="Glycosidases"/>
    <property type="match status" value="1"/>
</dbReference>
<comment type="caution">
    <text evidence="9">The sequence shown here is derived from an EMBL/GenBank/DDBJ whole genome shotgun (WGS) entry which is preliminary data.</text>
</comment>
<keyword evidence="5 6" id="KW-0326">Glycosidase</keyword>
<dbReference type="InterPro" id="IPR036573">
    <property type="entry name" value="CBM_sf_5/12"/>
</dbReference>
<dbReference type="SMART" id="SM00636">
    <property type="entry name" value="Glyco_18"/>
    <property type="match status" value="1"/>
</dbReference>
<keyword evidence="7" id="KW-0732">Signal</keyword>
<dbReference type="PANTHER" id="PTHR11177">
    <property type="entry name" value="CHITINASE"/>
    <property type="match status" value="1"/>
</dbReference>
<evidence type="ECO:0000259" key="8">
    <source>
        <dbReference type="PROSITE" id="PS51910"/>
    </source>
</evidence>
<keyword evidence="4" id="KW-0146">Chitin degradation</keyword>
<dbReference type="Pfam" id="PF00704">
    <property type="entry name" value="Glyco_hydro_18"/>
    <property type="match status" value="1"/>
</dbReference>
<dbReference type="PROSITE" id="PS51910">
    <property type="entry name" value="GH18_2"/>
    <property type="match status" value="1"/>
</dbReference>
<accession>A0A179EQH1</accession>
<comment type="catalytic activity">
    <reaction evidence="1">
        <text>Random endo-hydrolysis of N-acetyl-beta-D-glucosaminide (1-&gt;4)-beta-linkages in chitin and chitodextrins.</text>
        <dbReference type="EC" id="3.2.1.14"/>
    </reaction>
</comment>
<dbReference type="SUPFAM" id="SSF51445">
    <property type="entry name" value="(Trans)glycosidases"/>
    <property type="match status" value="1"/>
</dbReference>
<dbReference type="InterPro" id="IPR050314">
    <property type="entry name" value="Glycosyl_Hydrlase_18"/>
</dbReference>
<dbReference type="PANTHER" id="PTHR11177:SF317">
    <property type="entry name" value="CHITINASE 12-RELATED"/>
    <property type="match status" value="1"/>
</dbReference>
<dbReference type="RefSeq" id="WP_067484017.1">
    <property type="nucleotide sequence ID" value="NZ_BSWX01000014.1"/>
</dbReference>
<dbReference type="SUPFAM" id="SSF51055">
    <property type="entry name" value="Carbohydrate binding domain"/>
    <property type="match status" value="1"/>
</dbReference>